<dbReference type="InterPro" id="IPR036397">
    <property type="entry name" value="RNaseH_sf"/>
</dbReference>
<dbReference type="EMBL" id="HACA01026798">
    <property type="protein sequence ID" value="CDW44159.1"/>
    <property type="molecule type" value="Transcribed_RNA"/>
</dbReference>
<protein>
    <recommendedName>
        <fullName evidence="2">Tc1-like transposase DDE domain-containing protein</fullName>
    </recommendedName>
</protein>
<proteinExistence type="predicted"/>
<name>A0A0K2V0Z8_LEPSM</name>
<reference evidence="1" key="1">
    <citation type="submission" date="2014-05" db="EMBL/GenBank/DDBJ databases">
        <authorList>
            <person name="Chronopoulou M."/>
        </authorList>
    </citation>
    <scope>NUCLEOTIDE SEQUENCE</scope>
    <source>
        <tissue evidence="1">Whole organism</tissue>
    </source>
</reference>
<accession>A0A0K2V0Z8</accession>
<organism evidence="1">
    <name type="scientific">Lepeophtheirus salmonis</name>
    <name type="common">Salmon louse</name>
    <name type="synonym">Caligus salmonis</name>
    <dbReference type="NCBI Taxonomy" id="72036"/>
    <lineage>
        <taxon>Eukaryota</taxon>
        <taxon>Metazoa</taxon>
        <taxon>Ecdysozoa</taxon>
        <taxon>Arthropoda</taxon>
        <taxon>Crustacea</taxon>
        <taxon>Multicrustacea</taxon>
        <taxon>Hexanauplia</taxon>
        <taxon>Copepoda</taxon>
        <taxon>Siphonostomatoida</taxon>
        <taxon>Caligidae</taxon>
        <taxon>Lepeophtheirus</taxon>
    </lineage>
</organism>
<dbReference type="Gene3D" id="3.30.420.10">
    <property type="entry name" value="Ribonuclease H-like superfamily/Ribonuclease H"/>
    <property type="match status" value="1"/>
</dbReference>
<evidence type="ECO:0008006" key="2">
    <source>
        <dbReference type="Google" id="ProtNLM"/>
    </source>
</evidence>
<sequence>MDKTFGQTIVLGLVASNSKNIHLFFFKGGEKIGLETYYKVLRFTILPWLKATYPEDNYVCAQDGVPSHKSGKYQKFCTDNMVDFWPKDMWPSSSPDLNPLDLAV</sequence>
<dbReference type="AlphaFoldDB" id="A0A0K2V0Z8"/>
<evidence type="ECO:0000313" key="1">
    <source>
        <dbReference type="EMBL" id="CDW44159.1"/>
    </source>
</evidence>
<dbReference type="GO" id="GO:0003676">
    <property type="term" value="F:nucleic acid binding"/>
    <property type="evidence" value="ECO:0007669"/>
    <property type="project" value="InterPro"/>
</dbReference>